<comment type="caution">
    <text evidence="4">The sequence shown here is derived from an EMBL/GenBank/DDBJ whole genome shotgun (WGS) entry which is preliminary data.</text>
</comment>
<proteinExistence type="predicted"/>
<evidence type="ECO:0000313" key="4">
    <source>
        <dbReference type="EMBL" id="CAD5123776.1"/>
    </source>
</evidence>
<dbReference type="PANTHER" id="PTHR21574">
    <property type="entry name" value="CENTROSOMAL PROTEIN OF 120 KDA"/>
    <property type="match status" value="1"/>
</dbReference>
<dbReference type="OrthoDB" id="332250at2759"/>
<dbReference type="GO" id="GO:0005813">
    <property type="term" value="C:centrosome"/>
    <property type="evidence" value="ECO:0007669"/>
    <property type="project" value="TreeGrafter"/>
</dbReference>
<dbReference type="EMBL" id="CAJFCJ010000019">
    <property type="protein sequence ID" value="CAD5123776.1"/>
    <property type="molecule type" value="Genomic_DNA"/>
</dbReference>
<dbReference type="AlphaFoldDB" id="A0A7I8W5E4"/>
<dbReference type="InterPro" id="IPR039893">
    <property type="entry name" value="CEP120-like"/>
</dbReference>
<evidence type="ECO:0000256" key="2">
    <source>
        <dbReference type="SAM" id="MobiDB-lite"/>
    </source>
</evidence>
<feature type="region of interest" description="Disordered" evidence="2">
    <location>
        <begin position="228"/>
        <end position="259"/>
    </location>
</feature>
<gene>
    <name evidence="4" type="ORF">DGYR_LOCUS11413</name>
</gene>
<dbReference type="GO" id="GO:1903724">
    <property type="term" value="P:positive regulation of centriole elongation"/>
    <property type="evidence" value="ECO:0007669"/>
    <property type="project" value="TreeGrafter"/>
</dbReference>
<feature type="compositionally biased region" description="Basic and acidic residues" evidence="2">
    <location>
        <begin position="231"/>
        <end position="240"/>
    </location>
</feature>
<reference evidence="4 5" key="1">
    <citation type="submission" date="2020-08" db="EMBL/GenBank/DDBJ databases">
        <authorList>
            <person name="Hejnol A."/>
        </authorList>
    </citation>
    <scope>NUCLEOTIDE SEQUENCE [LARGE SCALE GENOMIC DNA]</scope>
</reference>
<protein>
    <submittedName>
        <fullName evidence="4">DgyrCDS12087</fullName>
    </submittedName>
</protein>
<evidence type="ECO:0000259" key="3">
    <source>
        <dbReference type="Pfam" id="PF12416"/>
    </source>
</evidence>
<name>A0A7I8W5E4_9ANNE</name>
<evidence type="ECO:0000313" key="5">
    <source>
        <dbReference type="Proteomes" id="UP000549394"/>
    </source>
</evidence>
<evidence type="ECO:0000256" key="1">
    <source>
        <dbReference type="SAM" id="Coils"/>
    </source>
</evidence>
<keyword evidence="5" id="KW-1185">Reference proteome</keyword>
<dbReference type="PANTHER" id="PTHR21574:SF0">
    <property type="entry name" value="CENTROSOMAL PROTEIN OF 120 KDA"/>
    <property type="match status" value="1"/>
</dbReference>
<accession>A0A7I8W5E4</accession>
<feature type="domain" description="DUF3668" evidence="3">
    <location>
        <begin position="17"/>
        <end position="191"/>
    </location>
</feature>
<feature type="coiled-coil region" evidence="1">
    <location>
        <begin position="460"/>
        <end position="602"/>
    </location>
</feature>
<keyword evidence="1" id="KW-0175">Coiled coil</keyword>
<dbReference type="Proteomes" id="UP000549394">
    <property type="component" value="Unassembled WGS sequence"/>
</dbReference>
<organism evidence="4 5">
    <name type="scientific">Dimorphilus gyrociliatus</name>
    <dbReference type="NCBI Taxonomy" id="2664684"/>
    <lineage>
        <taxon>Eukaryota</taxon>
        <taxon>Metazoa</taxon>
        <taxon>Spiralia</taxon>
        <taxon>Lophotrochozoa</taxon>
        <taxon>Annelida</taxon>
        <taxon>Polychaeta</taxon>
        <taxon>Polychaeta incertae sedis</taxon>
        <taxon>Dinophilidae</taxon>
        <taxon>Dimorphilus</taxon>
    </lineage>
</organism>
<dbReference type="InterPro" id="IPR022136">
    <property type="entry name" value="DUF3668"/>
</dbReference>
<feature type="coiled-coil region" evidence="1">
    <location>
        <begin position="655"/>
        <end position="685"/>
    </location>
</feature>
<dbReference type="Pfam" id="PF12416">
    <property type="entry name" value="DUF3668"/>
    <property type="match status" value="1"/>
</dbReference>
<sequence>MIIVEKEKIPTPVTSKQLKPILNEEGGYFQIGDSEKCSDEFILSVTIAFAANLINLLPADQPSPLNSNGFYFYYTLMGSEITQDPFYDLIHPKFQSVRASVHVRSSIDTLREFFKNQTGIEIHLCSGDQSLGRAVIKLDSLIKPISTELYMKPLTVEGTFELEPPNRNKIHAVNVSHDSKPKVGASVSLRRLQDIKVPVEEHLIEEKVIETETNDKEDLPNLENILEEPPIQDKKKDIKDSSAAPVKAPSTEKYTPSFGSSESSPHHYCFSVNMKTLSELKSDYSSLSIRYSYPFFGVADPITSSLIEKIPGETEVAIPQGFCAFDFAALESQVVQTFARAPLKIELLGKEGLQTKILAEGEADLRKILKSQNVPAIHSSGIKGVRKLWNGSIELANKTEAQKSIFCKIMISLCLEDWGFLRNEQLQAFNHDLSTQKANARSTEEYKTALELEIWKERQKHKYEEQLREKERNRMEAITEEWKCREKERELLVKKKIAEYTELESQLRKTLSEVEKKERHLVDEEQSISKIKQDLQYEHDRKMKDIKDAWQRITEESEHKLKLERSKADSLREEISKLRSEIKEAENKYASLDKEFRNYKEQLTSKPECRLQSEINMLNLEKSELEKKLLVTTNAKVHYKQQWAKAINELARFRIKEQASAKHQLKKQHQELQQLKMRYLAAEESDITKSEKRQLDMIKEELNKLRVFRSPSVSTPDSVVDADDEHLSRLIEERDTLLQTGTYNSDDKIIMELEKQIRECISKHNR</sequence>